<dbReference type="PANTHER" id="PTHR45774">
    <property type="entry name" value="BTB/POZ DOMAIN-CONTAINING"/>
    <property type="match status" value="1"/>
</dbReference>
<dbReference type="PROSITE" id="PS50097">
    <property type="entry name" value="BTB"/>
    <property type="match status" value="1"/>
</dbReference>
<dbReference type="InterPro" id="IPR000210">
    <property type="entry name" value="BTB/POZ_dom"/>
</dbReference>
<dbReference type="Pfam" id="PF00651">
    <property type="entry name" value="BTB"/>
    <property type="match status" value="1"/>
</dbReference>
<accession>A0A8B8C4M8</accession>
<dbReference type="GO" id="GO:0022008">
    <property type="term" value="P:neurogenesis"/>
    <property type="evidence" value="ECO:0007669"/>
    <property type="project" value="TreeGrafter"/>
</dbReference>
<comment type="subcellular location">
    <subcellularLocation>
        <location evidence="1">Cytoplasm</location>
    </subcellularLocation>
</comment>
<feature type="domain" description="BTB" evidence="3">
    <location>
        <begin position="29"/>
        <end position="97"/>
    </location>
</feature>
<dbReference type="SMART" id="SM00225">
    <property type="entry name" value="BTB"/>
    <property type="match status" value="1"/>
</dbReference>
<name>A0A8B8C4M8_CRAVI</name>
<keyword evidence="2" id="KW-0963">Cytoplasm</keyword>
<dbReference type="GeneID" id="111115986"/>
<evidence type="ECO:0000313" key="5">
    <source>
        <dbReference type="RefSeq" id="XP_022310645.1"/>
    </source>
</evidence>
<dbReference type="RefSeq" id="XP_022310647.1">
    <property type="nucleotide sequence ID" value="XM_022454939.1"/>
</dbReference>
<dbReference type="Gene3D" id="3.30.710.10">
    <property type="entry name" value="Potassium Channel Kv1.1, Chain A"/>
    <property type="match status" value="1"/>
</dbReference>
<dbReference type="Gene3D" id="2.60.120.820">
    <property type="entry name" value="PHR domain"/>
    <property type="match status" value="1"/>
</dbReference>
<evidence type="ECO:0000256" key="1">
    <source>
        <dbReference type="ARBA" id="ARBA00004496"/>
    </source>
</evidence>
<keyword evidence="4" id="KW-1185">Reference proteome</keyword>
<evidence type="ECO:0000313" key="6">
    <source>
        <dbReference type="RefSeq" id="XP_022310647.1"/>
    </source>
</evidence>
<dbReference type="InterPro" id="IPR011333">
    <property type="entry name" value="SKP1/BTB/POZ_sf"/>
</dbReference>
<proteinExistence type="predicted"/>
<sequence>MEIPYHKDWQSGKTVLECNKYMLENQIYCDVTFQVGMAGRLMSAHKIVLSSRSSVFATMFNGSLPEASDVIVVSDIEPVVFDTLLRFLYYEDQELSCKTVIGTLYAAEKYAVTGLVKLCQRFLESNITEKTVCEIFENARIFNMKDSFTKCLHFICKSQSCAQKVFESSGFLWCSRESLVSLVKADELPLDEKIIYQSLIRWATRRCKKDRIDVEDSAEIRKTLGNLIFHVRFPLMSLKTFWKDVADKDILSAEEKVQISQLITGKWVKNPDFATTARQGLGVVQVMRIMRVNDICTDRMSYQHGKIDAIEFEVSKSLLLRGLLLYGSENVPYTYMVEAKVLLRSQTLLHFPEKSISESTQQFKIVFDRPCHITAKEKYTLWVKLTGPDSYQGKYSVCVNCDDFTFVFHKSGLSNNGTNISSGQIPGILCSMER</sequence>
<organism evidence="4 6">
    <name type="scientific">Crassostrea virginica</name>
    <name type="common">Eastern oyster</name>
    <dbReference type="NCBI Taxonomy" id="6565"/>
    <lineage>
        <taxon>Eukaryota</taxon>
        <taxon>Metazoa</taxon>
        <taxon>Spiralia</taxon>
        <taxon>Lophotrochozoa</taxon>
        <taxon>Mollusca</taxon>
        <taxon>Bivalvia</taxon>
        <taxon>Autobranchia</taxon>
        <taxon>Pteriomorphia</taxon>
        <taxon>Ostreida</taxon>
        <taxon>Ostreoidea</taxon>
        <taxon>Ostreidae</taxon>
        <taxon>Crassostrea</taxon>
    </lineage>
</organism>
<dbReference type="KEGG" id="cvn:111115986"/>
<dbReference type="GO" id="GO:0005829">
    <property type="term" value="C:cytosol"/>
    <property type="evidence" value="ECO:0007669"/>
    <property type="project" value="TreeGrafter"/>
</dbReference>
<dbReference type="InterPro" id="IPR012983">
    <property type="entry name" value="PHR"/>
</dbReference>
<evidence type="ECO:0000256" key="2">
    <source>
        <dbReference type="ARBA" id="ARBA00022490"/>
    </source>
</evidence>
<dbReference type="OrthoDB" id="6086527at2759"/>
<evidence type="ECO:0000313" key="4">
    <source>
        <dbReference type="Proteomes" id="UP000694844"/>
    </source>
</evidence>
<dbReference type="Gene3D" id="1.25.40.420">
    <property type="match status" value="1"/>
</dbReference>
<dbReference type="Proteomes" id="UP000694844">
    <property type="component" value="Chromosome 9"/>
</dbReference>
<evidence type="ECO:0000259" key="3">
    <source>
        <dbReference type="PROSITE" id="PS50097"/>
    </source>
</evidence>
<dbReference type="PANTHER" id="PTHR45774:SF4">
    <property type="entry name" value="AXUNDEAD, ISOFORM F"/>
    <property type="match status" value="1"/>
</dbReference>
<dbReference type="SMART" id="SM00875">
    <property type="entry name" value="BACK"/>
    <property type="match status" value="1"/>
</dbReference>
<gene>
    <name evidence="5 6" type="primary">LOC111115986</name>
</gene>
<dbReference type="Pfam" id="PF08005">
    <property type="entry name" value="PHR"/>
    <property type="match status" value="1"/>
</dbReference>
<protein>
    <submittedName>
        <fullName evidence="5 6">BTB/POZ domain-containing protein 6-like</fullName>
    </submittedName>
</protein>
<dbReference type="AlphaFoldDB" id="A0A8B8C4M8"/>
<dbReference type="InterPro" id="IPR011705">
    <property type="entry name" value="BACK"/>
</dbReference>
<dbReference type="SUPFAM" id="SSF54695">
    <property type="entry name" value="POZ domain"/>
    <property type="match status" value="1"/>
</dbReference>
<dbReference type="RefSeq" id="XP_022310645.1">
    <property type="nucleotide sequence ID" value="XM_022454937.1"/>
</dbReference>
<reference evidence="5 6" key="1">
    <citation type="submission" date="2025-04" db="UniProtKB">
        <authorList>
            <consortium name="RefSeq"/>
        </authorList>
    </citation>
    <scope>IDENTIFICATION</scope>
    <source>
        <tissue evidence="5 6">Whole sample</tissue>
    </source>
</reference>
<dbReference type="Pfam" id="PF07707">
    <property type="entry name" value="BACK"/>
    <property type="match status" value="1"/>
</dbReference>
<dbReference type="InterPro" id="IPR038648">
    <property type="entry name" value="PHR_sf"/>
</dbReference>